<evidence type="ECO:0000313" key="2">
    <source>
        <dbReference type="Proteomes" id="UP000006622"/>
    </source>
</evidence>
<evidence type="ECO:0000313" key="1">
    <source>
        <dbReference type="EMBL" id="AEH60568.1"/>
    </source>
</evidence>
<reference evidence="1 2" key="1">
    <citation type="submission" date="2010-07" db="EMBL/GenBank/DDBJ databases">
        <title>The complete genome of Methanosalsum zhilinae DSM 4017.</title>
        <authorList>
            <consortium name="US DOE Joint Genome Institute (JGI-PGF)"/>
            <person name="Lucas S."/>
            <person name="Copeland A."/>
            <person name="Lapidus A."/>
            <person name="Glavina del Rio T."/>
            <person name="Dalin E."/>
            <person name="Tice H."/>
            <person name="Bruce D."/>
            <person name="Goodwin L."/>
            <person name="Pitluck S."/>
            <person name="Kyrpides N."/>
            <person name="Mavromatis K."/>
            <person name="Ovchinnikova G."/>
            <person name="Daligault H."/>
            <person name="Detter J.C."/>
            <person name="Han C."/>
            <person name="Tapia R."/>
            <person name="Larimer F."/>
            <person name="Land M."/>
            <person name="Hauser L."/>
            <person name="Markowitz V."/>
            <person name="Cheng J.-F."/>
            <person name="Hugenholtz P."/>
            <person name="Woyke T."/>
            <person name="Wu D."/>
            <person name="Spring S."/>
            <person name="Schueler E."/>
            <person name="Brambilla E."/>
            <person name="Klenk H.-P."/>
            <person name="Eisen J.A."/>
        </authorList>
    </citation>
    <scope>NUCLEOTIDE SEQUENCE [LARGE SCALE GENOMIC DNA]</scope>
    <source>
        <strain evidence="2">DSM 4017 / NBRC 107636 / OCM 62 / WeN5</strain>
    </source>
</reference>
<dbReference type="SUPFAM" id="SSF51735">
    <property type="entry name" value="NAD(P)-binding Rossmann-fold domains"/>
    <property type="match status" value="1"/>
</dbReference>
<name>F7XLG1_METZD</name>
<accession>F7XLG1</accession>
<dbReference type="STRING" id="679901.Mzhil_0701"/>
<dbReference type="OrthoDB" id="130616at2157"/>
<dbReference type="EMBL" id="CP002101">
    <property type="protein sequence ID" value="AEH60568.1"/>
    <property type="molecule type" value="Genomic_DNA"/>
</dbReference>
<evidence type="ECO:0008006" key="3">
    <source>
        <dbReference type="Google" id="ProtNLM"/>
    </source>
</evidence>
<dbReference type="InterPro" id="IPR036291">
    <property type="entry name" value="NAD(P)-bd_dom_sf"/>
</dbReference>
<dbReference type="KEGG" id="mzh:Mzhil_0701"/>
<dbReference type="GeneID" id="10822313"/>
<dbReference type="AlphaFoldDB" id="F7XLG1"/>
<sequence length="141" mass="16099">MLEEERFLEQDTFIVVTDRTKPAMKLTVDELKKRGKTVYVADVSKNPESTEITRIADIPEGIENAIIGLKETDPGYIIEPLEKKGVKKIWIHWRTDTDKAKEMCRTSDVECIIGKCPMMYLGKSFSIHGVHRSIAKLLGKY</sequence>
<keyword evidence="2" id="KW-1185">Reference proteome</keyword>
<dbReference type="RefSeq" id="WP_013898007.1">
    <property type="nucleotide sequence ID" value="NC_015676.1"/>
</dbReference>
<gene>
    <name evidence="1" type="ordered locus">Mzhil_0701</name>
</gene>
<dbReference type="Proteomes" id="UP000006622">
    <property type="component" value="Chromosome"/>
</dbReference>
<dbReference type="HOGENOM" id="CLU_149101_0_0_2"/>
<organism evidence="1 2">
    <name type="scientific">Methanosalsum zhilinae (strain DSM 4017 / NBRC 107636 / OCM 62 / WeN5)</name>
    <name type="common">Methanohalophilus zhilinae</name>
    <dbReference type="NCBI Taxonomy" id="679901"/>
    <lineage>
        <taxon>Archaea</taxon>
        <taxon>Methanobacteriati</taxon>
        <taxon>Methanobacteriota</taxon>
        <taxon>Stenosarchaea group</taxon>
        <taxon>Methanomicrobia</taxon>
        <taxon>Methanosarcinales</taxon>
        <taxon>Methanosarcinaceae</taxon>
        <taxon>Methanosalsum</taxon>
    </lineage>
</organism>
<dbReference type="Gene3D" id="3.40.50.720">
    <property type="entry name" value="NAD(P)-binding Rossmann-like Domain"/>
    <property type="match status" value="1"/>
</dbReference>
<protein>
    <recommendedName>
        <fullName evidence="3">CoA-binding domain-containing protein</fullName>
    </recommendedName>
</protein>
<proteinExistence type="predicted"/>